<keyword evidence="2" id="KW-0031">Aminopeptidase</keyword>
<evidence type="ECO:0000256" key="4">
    <source>
        <dbReference type="ARBA" id="ARBA00022723"/>
    </source>
</evidence>
<dbReference type="Gene3D" id="3.40.630.10">
    <property type="entry name" value="Zn peptidases"/>
    <property type="match status" value="1"/>
</dbReference>
<organism evidence="7 8">
    <name type="scientific">Deinococcus antarcticus</name>
    <dbReference type="NCBI Taxonomy" id="1298767"/>
    <lineage>
        <taxon>Bacteria</taxon>
        <taxon>Thermotogati</taxon>
        <taxon>Deinococcota</taxon>
        <taxon>Deinococci</taxon>
        <taxon>Deinococcales</taxon>
        <taxon>Deinococcaceae</taxon>
        <taxon>Deinococcus</taxon>
    </lineage>
</organism>
<dbReference type="PANTHER" id="PTHR32481">
    <property type="entry name" value="AMINOPEPTIDASE"/>
    <property type="match status" value="1"/>
</dbReference>
<dbReference type="PIRSF" id="PIRSF001123">
    <property type="entry name" value="PepA_GA"/>
    <property type="match status" value="1"/>
</dbReference>
<dbReference type="PANTHER" id="PTHR32481:SF7">
    <property type="entry name" value="AMINOPEPTIDASE YHFE-RELATED"/>
    <property type="match status" value="1"/>
</dbReference>
<sequence>MTETDLRLDVLMRLSDLPGVPGQEDAVRDFVLKELDGLCDSVRVDALGNVIAYRKAAKAKKGQKPERVMISAHMDEIGFLVRHVDEKGYLRVQQLGGFDTRNLFARNVTVHARGGALPGIMQPGGKPVHIASAEERKKIPEVSEFFIDLGLDGEEARRLVRVGDMVTLDQAARQVGGLVCGKAMDDRACVFMALETLRVLKGQKLKHDLYAVFSVQEEVGLRGAVTAAYGVEPTIGIGLDVTLAVDLPALGAGPHEAVTRLGDGIGIKVFDSSMISTRWLVDEFHDLAEKKGIKAQLEVLPMGGTDGGAIQRSRAGVPSLTLSIPTRYIHTVVESVNADDVRAGVDLLVAYLT</sequence>
<evidence type="ECO:0000256" key="5">
    <source>
        <dbReference type="ARBA" id="ARBA00022801"/>
    </source>
</evidence>
<gene>
    <name evidence="7" type="ORF">ACFOPQ_14910</name>
</gene>
<dbReference type="Gene3D" id="2.40.30.40">
    <property type="entry name" value="Peptidase M42, domain 2"/>
    <property type="match status" value="1"/>
</dbReference>
<keyword evidence="3" id="KW-0645">Protease</keyword>
<protein>
    <submittedName>
        <fullName evidence="7">M42 family metallopeptidase</fullName>
    </submittedName>
</protein>
<proteinExistence type="inferred from homology"/>
<dbReference type="Proteomes" id="UP001595748">
    <property type="component" value="Unassembled WGS sequence"/>
</dbReference>
<dbReference type="InterPro" id="IPR008007">
    <property type="entry name" value="Peptidase_M42"/>
</dbReference>
<keyword evidence="8" id="KW-1185">Reference proteome</keyword>
<name>A0ABV8A8J6_9DEIO</name>
<dbReference type="SUPFAM" id="SSF101821">
    <property type="entry name" value="Aminopeptidase/glucanase lid domain"/>
    <property type="match status" value="1"/>
</dbReference>
<evidence type="ECO:0000256" key="2">
    <source>
        <dbReference type="ARBA" id="ARBA00022438"/>
    </source>
</evidence>
<dbReference type="CDD" id="cd05656">
    <property type="entry name" value="M42_Frv"/>
    <property type="match status" value="1"/>
</dbReference>
<evidence type="ECO:0000313" key="7">
    <source>
        <dbReference type="EMBL" id="MFC3862057.1"/>
    </source>
</evidence>
<comment type="caution">
    <text evidence="7">The sequence shown here is derived from an EMBL/GenBank/DDBJ whole genome shotgun (WGS) entry which is preliminary data.</text>
</comment>
<dbReference type="InterPro" id="IPR051464">
    <property type="entry name" value="Peptidase_M42_aminopept"/>
</dbReference>
<dbReference type="RefSeq" id="WP_380079554.1">
    <property type="nucleotide sequence ID" value="NZ_JBHRZF010000168.1"/>
</dbReference>
<keyword evidence="4" id="KW-0479">Metal-binding</keyword>
<evidence type="ECO:0000256" key="3">
    <source>
        <dbReference type="ARBA" id="ARBA00022670"/>
    </source>
</evidence>
<evidence type="ECO:0000256" key="6">
    <source>
        <dbReference type="PIRNR" id="PIRNR001123"/>
    </source>
</evidence>
<reference evidence="8" key="1">
    <citation type="journal article" date="2019" name="Int. J. Syst. Evol. Microbiol.">
        <title>The Global Catalogue of Microorganisms (GCM) 10K type strain sequencing project: providing services to taxonomists for standard genome sequencing and annotation.</title>
        <authorList>
            <consortium name="The Broad Institute Genomics Platform"/>
            <consortium name="The Broad Institute Genome Sequencing Center for Infectious Disease"/>
            <person name="Wu L."/>
            <person name="Ma J."/>
        </authorList>
    </citation>
    <scope>NUCLEOTIDE SEQUENCE [LARGE SCALE GENOMIC DNA]</scope>
    <source>
        <strain evidence="8">CCTCC AB 2013263</strain>
    </source>
</reference>
<comment type="similarity">
    <text evidence="1 6">Belongs to the peptidase M42 family.</text>
</comment>
<dbReference type="SUPFAM" id="SSF53187">
    <property type="entry name" value="Zn-dependent exopeptidases"/>
    <property type="match status" value="1"/>
</dbReference>
<keyword evidence="5" id="KW-0378">Hydrolase</keyword>
<dbReference type="EMBL" id="JBHRZF010000168">
    <property type="protein sequence ID" value="MFC3862057.1"/>
    <property type="molecule type" value="Genomic_DNA"/>
</dbReference>
<evidence type="ECO:0000256" key="1">
    <source>
        <dbReference type="ARBA" id="ARBA00006272"/>
    </source>
</evidence>
<evidence type="ECO:0000313" key="8">
    <source>
        <dbReference type="Proteomes" id="UP001595748"/>
    </source>
</evidence>
<dbReference type="Pfam" id="PF05343">
    <property type="entry name" value="Peptidase_M42"/>
    <property type="match status" value="1"/>
</dbReference>
<dbReference type="InterPro" id="IPR023367">
    <property type="entry name" value="Peptidase_M42_dom2"/>
</dbReference>
<accession>A0ABV8A8J6</accession>